<dbReference type="PRINTS" id="PR00046">
    <property type="entry name" value="SIGMA70FCT"/>
</dbReference>
<evidence type="ECO:0000259" key="8">
    <source>
        <dbReference type="PROSITE" id="PS50943"/>
    </source>
</evidence>
<evidence type="ECO:0000256" key="1">
    <source>
        <dbReference type="ARBA" id="ARBA00007788"/>
    </source>
</evidence>
<organism evidence="9 10">
    <name type="scientific">Candidatus Stercoripulliclostridium merdipullorum</name>
    <dbReference type="NCBI Taxonomy" id="2840952"/>
    <lineage>
        <taxon>Bacteria</taxon>
        <taxon>Bacillati</taxon>
        <taxon>Bacillota</taxon>
        <taxon>Clostridia</taxon>
        <taxon>Eubacteriales</taxon>
        <taxon>Candidatus Stercoripulliclostridium</taxon>
    </lineage>
</organism>
<evidence type="ECO:0000313" key="10">
    <source>
        <dbReference type="Proteomes" id="UP000886891"/>
    </source>
</evidence>
<dbReference type="InterPro" id="IPR000943">
    <property type="entry name" value="RNA_pol_sigma70"/>
</dbReference>
<dbReference type="InterPro" id="IPR013324">
    <property type="entry name" value="RNA_pol_sigma_r3/r4-like"/>
</dbReference>
<gene>
    <name evidence="9" type="primary">sigK</name>
    <name evidence="9" type="ORF">IAB14_03190</name>
</gene>
<reference evidence="9" key="2">
    <citation type="journal article" date="2021" name="PeerJ">
        <title>Extensive microbial diversity within the chicken gut microbiome revealed by metagenomics and culture.</title>
        <authorList>
            <person name="Gilroy R."/>
            <person name="Ravi A."/>
            <person name="Getino M."/>
            <person name="Pursley I."/>
            <person name="Horton D.L."/>
            <person name="Alikhan N.F."/>
            <person name="Baker D."/>
            <person name="Gharbi K."/>
            <person name="Hall N."/>
            <person name="Watson M."/>
            <person name="Adriaenssens E.M."/>
            <person name="Foster-Nyarko E."/>
            <person name="Jarju S."/>
            <person name="Secka A."/>
            <person name="Antonio M."/>
            <person name="Oren A."/>
            <person name="Chaudhuri R.R."/>
            <person name="La Ragione R."/>
            <person name="Hildebrand F."/>
            <person name="Pallen M.J."/>
        </authorList>
    </citation>
    <scope>NUCLEOTIDE SEQUENCE</scope>
    <source>
        <strain evidence="9">23406</strain>
    </source>
</reference>
<dbReference type="PANTHER" id="PTHR30376">
    <property type="entry name" value="SIGMA FACTOR RPOH HEAT SHOCK RELATED"/>
    <property type="match status" value="1"/>
</dbReference>
<keyword evidence="5 7" id="KW-0238">DNA-binding</keyword>
<dbReference type="EMBL" id="DVOH01000022">
    <property type="protein sequence ID" value="HIV00104.1"/>
    <property type="molecule type" value="Genomic_DNA"/>
</dbReference>
<keyword evidence="6 7" id="KW-0804">Transcription</keyword>
<dbReference type="InterPro" id="IPR013325">
    <property type="entry name" value="RNA_pol_sigma_r2"/>
</dbReference>
<dbReference type="Proteomes" id="UP000886891">
    <property type="component" value="Unassembled WGS sequence"/>
</dbReference>
<dbReference type="NCBIfam" id="TIGR02937">
    <property type="entry name" value="sigma70-ECF"/>
    <property type="match status" value="1"/>
</dbReference>
<name>A0A9D1NBL6_9FIRM</name>
<dbReference type="GO" id="GO:0003677">
    <property type="term" value="F:DNA binding"/>
    <property type="evidence" value="ECO:0007669"/>
    <property type="project" value="UniProtKB-KW"/>
</dbReference>
<dbReference type="SUPFAM" id="SSF88946">
    <property type="entry name" value="Sigma2 domain of RNA polymerase sigma factors"/>
    <property type="match status" value="1"/>
</dbReference>
<dbReference type="PROSITE" id="PS00715">
    <property type="entry name" value="SIGMA70_1"/>
    <property type="match status" value="1"/>
</dbReference>
<dbReference type="GO" id="GO:0016987">
    <property type="term" value="F:sigma factor activity"/>
    <property type="evidence" value="ECO:0007669"/>
    <property type="project" value="UniProtKB-KW"/>
</dbReference>
<dbReference type="Pfam" id="PF04545">
    <property type="entry name" value="Sigma70_r4"/>
    <property type="match status" value="1"/>
</dbReference>
<dbReference type="AlphaFoldDB" id="A0A9D1NBL6"/>
<dbReference type="CDD" id="cd06171">
    <property type="entry name" value="Sigma70_r4"/>
    <property type="match status" value="1"/>
</dbReference>
<dbReference type="InterPro" id="IPR036388">
    <property type="entry name" value="WH-like_DNA-bd_sf"/>
</dbReference>
<dbReference type="InterPro" id="IPR007627">
    <property type="entry name" value="RNA_pol_sigma70_r2"/>
</dbReference>
<dbReference type="InterPro" id="IPR007630">
    <property type="entry name" value="RNA_pol_sigma70_r4"/>
</dbReference>
<evidence type="ECO:0000256" key="2">
    <source>
        <dbReference type="ARBA" id="ARBA00022969"/>
    </source>
</evidence>
<dbReference type="NCBIfam" id="NF004471">
    <property type="entry name" value="PRK05803.1"/>
    <property type="match status" value="1"/>
</dbReference>
<evidence type="ECO:0000256" key="3">
    <source>
        <dbReference type="ARBA" id="ARBA00023015"/>
    </source>
</evidence>
<comment type="function">
    <text evidence="7">Sigma factors are initiation factors that promote the attachment of RNA polymerase to specific initiation sites and are then released.</text>
</comment>
<sequence length="233" mass="26874">MIEGFFALLSNVLLFTSRLDSGNSFPHPLSPEKEKYYLERARQGDKDARDILIRHNLRLVVFIAKKYTNYPDQDELISVGTLGLMKAIKTYSEGKGTQLATYASRCIENEILMTMRSRKKLQSNVSLYENIGSDKDGNQLALIDVLCEDEESVYQNLENRLLRENLVRLMKKYLTDRERTVLTLRFGLLTNGVSLTQQEVADRLKISRSYVSRIEKASLRKMKEGIVKERLEL</sequence>
<dbReference type="Gene3D" id="1.20.120.1810">
    <property type="match status" value="1"/>
</dbReference>
<dbReference type="InterPro" id="IPR050813">
    <property type="entry name" value="Sigma-70_Factor"/>
</dbReference>
<evidence type="ECO:0000256" key="7">
    <source>
        <dbReference type="RuleBase" id="RU362124"/>
    </source>
</evidence>
<evidence type="ECO:0000256" key="4">
    <source>
        <dbReference type="ARBA" id="ARBA00023082"/>
    </source>
</evidence>
<dbReference type="SUPFAM" id="SSF88659">
    <property type="entry name" value="Sigma3 and sigma4 domains of RNA polymerase sigma factors"/>
    <property type="match status" value="1"/>
</dbReference>
<dbReference type="InterPro" id="IPR001387">
    <property type="entry name" value="Cro/C1-type_HTH"/>
</dbReference>
<protein>
    <recommendedName>
        <fullName evidence="7">RNA polymerase sigma factor</fullName>
    </recommendedName>
</protein>
<dbReference type="InterPro" id="IPR014284">
    <property type="entry name" value="RNA_pol_sigma-70_dom"/>
</dbReference>
<evidence type="ECO:0000256" key="5">
    <source>
        <dbReference type="ARBA" id="ARBA00023125"/>
    </source>
</evidence>
<dbReference type="Gene3D" id="1.10.10.10">
    <property type="entry name" value="Winged helix-like DNA-binding domain superfamily/Winged helix DNA-binding domain"/>
    <property type="match status" value="1"/>
</dbReference>
<keyword evidence="3 7" id="KW-0805">Transcription regulation</keyword>
<keyword evidence="4 7" id="KW-0731">Sigma factor</keyword>
<feature type="domain" description="HTH cro/C1-type" evidence="8">
    <location>
        <begin position="195"/>
        <end position="216"/>
    </location>
</feature>
<keyword evidence="2" id="KW-0749">Sporulation</keyword>
<dbReference type="Pfam" id="PF04542">
    <property type="entry name" value="Sigma70_r2"/>
    <property type="match status" value="1"/>
</dbReference>
<dbReference type="PROSITE" id="PS50943">
    <property type="entry name" value="HTH_CROC1"/>
    <property type="match status" value="1"/>
</dbReference>
<dbReference type="GO" id="GO:0006352">
    <property type="term" value="P:DNA-templated transcription initiation"/>
    <property type="evidence" value="ECO:0007669"/>
    <property type="project" value="InterPro"/>
</dbReference>
<accession>A0A9D1NBL6</accession>
<dbReference type="GO" id="GO:0030435">
    <property type="term" value="P:sporulation resulting in formation of a cellular spore"/>
    <property type="evidence" value="ECO:0007669"/>
    <property type="project" value="UniProtKB-KW"/>
</dbReference>
<dbReference type="PANTHER" id="PTHR30376:SF3">
    <property type="entry name" value="RNA POLYMERASE SIGMA FACTOR RPOH"/>
    <property type="match status" value="1"/>
</dbReference>
<dbReference type="PIRSF" id="PIRSF000770">
    <property type="entry name" value="RNA_pol_sigma-SigE/K"/>
    <property type="match status" value="1"/>
</dbReference>
<comment type="caution">
    <text evidence="9">The sequence shown here is derived from an EMBL/GenBank/DDBJ whole genome shotgun (WGS) entry which is preliminary data.</text>
</comment>
<evidence type="ECO:0000313" key="9">
    <source>
        <dbReference type="EMBL" id="HIV00104.1"/>
    </source>
</evidence>
<comment type="similarity">
    <text evidence="1 7">Belongs to the sigma-70 factor family.</text>
</comment>
<proteinExistence type="inferred from homology"/>
<dbReference type="PROSITE" id="PS00716">
    <property type="entry name" value="SIGMA70_2"/>
    <property type="match status" value="1"/>
</dbReference>
<evidence type="ECO:0000256" key="6">
    <source>
        <dbReference type="ARBA" id="ARBA00023163"/>
    </source>
</evidence>
<reference evidence="9" key="1">
    <citation type="submission" date="2020-10" db="EMBL/GenBank/DDBJ databases">
        <authorList>
            <person name="Gilroy R."/>
        </authorList>
    </citation>
    <scope>NUCLEOTIDE SEQUENCE</scope>
    <source>
        <strain evidence="9">23406</strain>
    </source>
</reference>